<evidence type="ECO:0000313" key="12">
    <source>
        <dbReference type="Proteomes" id="UP000736328"/>
    </source>
</evidence>
<dbReference type="PIRSF" id="PIRSF000876">
    <property type="entry name" value="RR_chemtxs_CheB"/>
    <property type="match status" value="1"/>
</dbReference>
<dbReference type="GO" id="GO:0006935">
    <property type="term" value="P:chemotaxis"/>
    <property type="evidence" value="ECO:0007669"/>
    <property type="project" value="UniProtKB-UniRule"/>
</dbReference>
<evidence type="ECO:0000256" key="2">
    <source>
        <dbReference type="ARBA" id="ARBA00022500"/>
    </source>
</evidence>
<evidence type="ECO:0000256" key="3">
    <source>
        <dbReference type="ARBA" id="ARBA00022801"/>
    </source>
</evidence>
<comment type="domain">
    <text evidence="5">Contains a C-terminal catalytic domain, and an N-terminal region which modulates catalytic activity.</text>
</comment>
<dbReference type="InterPro" id="IPR008248">
    <property type="entry name" value="CheB-like"/>
</dbReference>
<dbReference type="InterPro" id="IPR011006">
    <property type="entry name" value="CheY-like_superfamily"/>
</dbReference>
<keyword evidence="2 5" id="KW-0145">Chemotaxis</keyword>
<evidence type="ECO:0000259" key="10">
    <source>
        <dbReference type="PROSITE" id="PS50122"/>
    </source>
</evidence>
<protein>
    <recommendedName>
        <fullName evidence="5">Protein-glutamate methylesterase/protein-glutamine glutaminase</fullName>
        <ecNumber evidence="5">3.1.1.61</ecNumber>
        <ecNumber evidence="5">3.5.1.44</ecNumber>
    </recommendedName>
</protein>
<dbReference type="GO" id="GO:0008984">
    <property type="term" value="F:protein-glutamate methylesterase activity"/>
    <property type="evidence" value="ECO:0007669"/>
    <property type="project" value="UniProtKB-UniRule"/>
</dbReference>
<dbReference type="NCBIfam" id="NF001965">
    <property type="entry name" value="PRK00742.1"/>
    <property type="match status" value="1"/>
</dbReference>
<dbReference type="SUPFAM" id="SSF52738">
    <property type="entry name" value="Methylesterase CheB, C-terminal domain"/>
    <property type="match status" value="1"/>
</dbReference>
<proteinExistence type="inferred from homology"/>
<comment type="subcellular location">
    <subcellularLocation>
        <location evidence="5">Cytoplasm</location>
    </subcellularLocation>
</comment>
<dbReference type="Pfam" id="PF01339">
    <property type="entry name" value="CheB_methylest"/>
    <property type="match status" value="1"/>
</dbReference>
<accession>A0A933ICA5</accession>
<evidence type="ECO:0000256" key="4">
    <source>
        <dbReference type="ARBA" id="ARBA00048267"/>
    </source>
</evidence>
<dbReference type="HAMAP" id="MF_00099">
    <property type="entry name" value="CheB_chemtxs"/>
    <property type="match status" value="1"/>
</dbReference>
<dbReference type="AlphaFoldDB" id="A0A933ICA5"/>
<dbReference type="Gene3D" id="3.40.50.180">
    <property type="entry name" value="Methylesterase CheB, C-terminal domain"/>
    <property type="match status" value="1"/>
</dbReference>
<feature type="domain" description="Response regulatory" evidence="9">
    <location>
        <begin position="8"/>
        <end position="125"/>
    </location>
</feature>
<dbReference type="NCBIfam" id="NF009206">
    <property type="entry name" value="PRK12555.1"/>
    <property type="match status" value="1"/>
</dbReference>
<feature type="region of interest" description="Disordered" evidence="8">
    <location>
        <begin position="142"/>
        <end position="163"/>
    </location>
</feature>
<reference evidence="11" key="1">
    <citation type="submission" date="2020-07" db="EMBL/GenBank/DDBJ databases">
        <title>Huge and variable diversity of episymbiotic CPR bacteria and DPANN archaea in groundwater ecosystems.</title>
        <authorList>
            <person name="He C.Y."/>
            <person name="Keren R."/>
            <person name="Whittaker M."/>
            <person name="Farag I.F."/>
            <person name="Doudna J."/>
            <person name="Cate J.H.D."/>
            <person name="Banfield J.F."/>
        </authorList>
    </citation>
    <scope>NUCLEOTIDE SEQUENCE</scope>
    <source>
        <strain evidence="11">NC_groundwater_1520_Pr4_B-0.1um_53_5</strain>
    </source>
</reference>
<evidence type="ECO:0000256" key="5">
    <source>
        <dbReference type="HAMAP-Rule" id="MF_00099"/>
    </source>
</evidence>
<dbReference type="EC" id="3.1.1.61" evidence="5"/>
<dbReference type="Gene3D" id="3.40.50.2300">
    <property type="match status" value="1"/>
</dbReference>
<dbReference type="PANTHER" id="PTHR42872">
    <property type="entry name" value="PROTEIN-GLUTAMATE METHYLESTERASE/PROTEIN-GLUTAMINE GLUTAMINASE"/>
    <property type="match status" value="1"/>
</dbReference>
<dbReference type="PROSITE" id="PS50110">
    <property type="entry name" value="RESPONSE_REGULATORY"/>
    <property type="match status" value="1"/>
</dbReference>
<comment type="catalytic activity">
    <reaction evidence="5">
        <text>L-glutaminyl-[protein] + H2O = L-glutamyl-[protein] + NH4(+)</text>
        <dbReference type="Rhea" id="RHEA:16441"/>
        <dbReference type="Rhea" id="RHEA-COMP:10207"/>
        <dbReference type="Rhea" id="RHEA-COMP:10208"/>
        <dbReference type="ChEBI" id="CHEBI:15377"/>
        <dbReference type="ChEBI" id="CHEBI:28938"/>
        <dbReference type="ChEBI" id="CHEBI:29973"/>
        <dbReference type="ChEBI" id="CHEBI:30011"/>
        <dbReference type="EC" id="3.5.1.44"/>
    </reaction>
</comment>
<name>A0A933ICA5_UNCT6</name>
<dbReference type="SMART" id="SM00448">
    <property type="entry name" value="REC"/>
    <property type="match status" value="1"/>
</dbReference>
<evidence type="ECO:0000259" key="9">
    <source>
        <dbReference type="PROSITE" id="PS50110"/>
    </source>
</evidence>
<keyword evidence="5 7" id="KW-0597">Phosphoprotein</keyword>
<evidence type="ECO:0000313" key="11">
    <source>
        <dbReference type="EMBL" id="MBI4727815.1"/>
    </source>
</evidence>
<dbReference type="InterPro" id="IPR035909">
    <property type="entry name" value="CheB_C"/>
</dbReference>
<dbReference type="Proteomes" id="UP000736328">
    <property type="component" value="Unassembled WGS sequence"/>
</dbReference>
<dbReference type="EMBL" id="JACQXR010000159">
    <property type="protein sequence ID" value="MBI4727815.1"/>
    <property type="molecule type" value="Genomic_DNA"/>
</dbReference>
<comment type="function">
    <text evidence="5">Involved in chemotaxis. Part of a chemotaxis signal transduction system that modulates chemotaxis in response to various stimuli. Catalyzes the demethylation of specific methylglutamate residues introduced into the chemoreceptors (methyl-accepting chemotaxis proteins or MCP) by CheR. Also mediates the irreversible deamidation of specific glutamine residues to glutamic acid.</text>
</comment>
<comment type="catalytic activity">
    <reaction evidence="4 5">
        <text>[protein]-L-glutamate 5-O-methyl ester + H2O = L-glutamyl-[protein] + methanol + H(+)</text>
        <dbReference type="Rhea" id="RHEA:23236"/>
        <dbReference type="Rhea" id="RHEA-COMP:10208"/>
        <dbReference type="Rhea" id="RHEA-COMP:10311"/>
        <dbReference type="ChEBI" id="CHEBI:15377"/>
        <dbReference type="ChEBI" id="CHEBI:15378"/>
        <dbReference type="ChEBI" id="CHEBI:17790"/>
        <dbReference type="ChEBI" id="CHEBI:29973"/>
        <dbReference type="ChEBI" id="CHEBI:82795"/>
        <dbReference type="EC" id="3.1.1.61"/>
    </reaction>
</comment>
<evidence type="ECO:0000256" key="7">
    <source>
        <dbReference type="PROSITE-ProRule" id="PRU00169"/>
    </source>
</evidence>
<comment type="caution">
    <text evidence="11">The sequence shown here is derived from an EMBL/GenBank/DDBJ whole genome shotgun (WGS) entry which is preliminary data.</text>
</comment>
<dbReference type="InterPro" id="IPR000673">
    <property type="entry name" value="Sig_transdc_resp-reg_Me-estase"/>
</dbReference>
<feature type="active site" evidence="5 6">
    <location>
        <position position="198"/>
    </location>
</feature>
<dbReference type="GO" id="GO:0000156">
    <property type="term" value="F:phosphorelay response regulator activity"/>
    <property type="evidence" value="ECO:0007669"/>
    <property type="project" value="InterPro"/>
</dbReference>
<feature type="active site" evidence="5 6">
    <location>
        <position position="292"/>
    </location>
</feature>
<organism evidence="11 12">
    <name type="scientific">candidate division TA06 bacterium</name>
    <dbReference type="NCBI Taxonomy" id="2250710"/>
    <lineage>
        <taxon>Bacteria</taxon>
        <taxon>Bacteria division TA06</taxon>
    </lineage>
</organism>
<comment type="PTM">
    <text evidence="5">Phosphorylated by CheA. Phosphorylation of the N-terminal regulatory domain activates the methylesterase activity.</text>
</comment>
<dbReference type="CDD" id="cd16432">
    <property type="entry name" value="CheB_Rec"/>
    <property type="match status" value="1"/>
</dbReference>
<evidence type="ECO:0000256" key="1">
    <source>
        <dbReference type="ARBA" id="ARBA00022490"/>
    </source>
</evidence>
<dbReference type="PROSITE" id="PS50122">
    <property type="entry name" value="CHEB"/>
    <property type="match status" value="1"/>
</dbReference>
<keyword evidence="1 5" id="KW-0963">Cytoplasm</keyword>
<feature type="modified residue" description="4-aspartylphosphate" evidence="5 7">
    <location>
        <position position="59"/>
    </location>
</feature>
<dbReference type="PANTHER" id="PTHR42872:SF6">
    <property type="entry name" value="PROTEIN-GLUTAMATE METHYLESTERASE_PROTEIN-GLUTAMINE GLUTAMINASE"/>
    <property type="match status" value="1"/>
</dbReference>
<evidence type="ECO:0000256" key="8">
    <source>
        <dbReference type="SAM" id="MobiDB-lite"/>
    </source>
</evidence>
<keyword evidence="3 5" id="KW-0378">Hydrolase</keyword>
<evidence type="ECO:0000256" key="6">
    <source>
        <dbReference type="PROSITE-ProRule" id="PRU00050"/>
    </source>
</evidence>
<dbReference type="CDD" id="cd17541">
    <property type="entry name" value="REC_CheB-like"/>
    <property type="match status" value="1"/>
</dbReference>
<dbReference type="GO" id="GO:0005737">
    <property type="term" value="C:cytoplasm"/>
    <property type="evidence" value="ECO:0007669"/>
    <property type="project" value="UniProtKB-SubCell"/>
</dbReference>
<dbReference type="EC" id="3.5.1.44" evidence="5"/>
<dbReference type="GO" id="GO:0050568">
    <property type="term" value="F:protein-glutamine glutaminase activity"/>
    <property type="evidence" value="ECO:0007669"/>
    <property type="project" value="UniProtKB-UniRule"/>
</dbReference>
<sequence length="348" mass="36777">MPNKNPIRVLVVDDSALMRKMLGDIVSGAPGLELAGTANDGLECLAQVKKLKPDVVTLDIEMPVMDGLQALARMMSETPVAVLILSAHAVEGAEATLLALELGAVDFITKPSGSISLDIEKVRQQLVEKIFMAAGVNLERLRTQRHKKSEPAPAKTPSRPQGQKIVAIGSSTGGTRALAEIIPKLPGNLNAGLILIQHMPAGFTKSLAERLSSRSRIIVREAREGDQIRPGLALMAPADYHLTLDASGPKIQLNQDPPRFGVRPSVDVTMESLAASAKVPIVGVILTGMGHDGAKGMAAIKREGGHTIVEDRSSCVVFGMPKSAIETGMVDLVLPLDQIPQAIISACS</sequence>
<feature type="domain" description="CheB-type methylesterase" evidence="10">
    <location>
        <begin position="151"/>
        <end position="348"/>
    </location>
</feature>
<dbReference type="Pfam" id="PF00072">
    <property type="entry name" value="Response_reg"/>
    <property type="match status" value="1"/>
</dbReference>
<feature type="active site" evidence="5 6">
    <location>
        <position position="171"/>
    </location>
</feature>
<comment type="similarity">
    <text evidence="5">Belongs to the CheB family.</text>
</comment>
<gene>
    <name evidence="5" type="primary">cheB</name>
    <name evidence="11" type="ORF">HY768_11475</name>
</gene>
<dbReference type="InterPro" id="IPR001789">
    <property type="entry name" value="Sig_transdc_resp-reg_receiver"/>
</dbReference>
<dbReference type="SUPFAM" id="SSF52172">
    <property type="entry name" value="CheY-like"/>
    <property type="match status" value="1"/>
</dbReference>